<protein>
    <submittedName>
        <fullName evidence="1">Uncharacterized protein</fullName>
    </submittedName>
</protein>
<comment type="caution">
    <text evidence="1">The sequence shown here is derived from an EMBL/GenBank/DDBJ whole genome shotgun (WGS) entry which is preliminary data.</text>
</comment>
<organism evidence="1 2">
    <name type="scientific">Lithospermum erythrorhizon</name>
    <name type="common">Purple gromwell</name>
    <name type="synonym">Lithospermum officinale var. erythrorhizon</name>
    <dbReference type="NCBI Taxonomy" id="34254"/>
    <lineage>
        <taxon>Eukaryota</taxon>
        <taxon>Viridiplantae</taxon>
        <taxon>Streptophyta</taxon>
        <taxon>Embryophyta</taxon>
        <taxon>Tracheophyta</taxon>
        <taxon>Spermatophyta</taxon>
        <taxon>Magnoliopsida</taxon>
        <taxon>eudicotyledons</taxon>
        <taxon>Gunneridae</taxon>
        <taxon>Pentapetalae</taxon>
        <taxon>asterids</taxon>
        <taxon>lamiids</taxon>
        <taxon>Boraginales</taxon>
        <taxon>Boraginaceae</taxon>
        <taxon>Boraginoideae</taxon>
        <taxon>Lithospermeae</taxon>
        <taxon>Lithospermum</taxon>
    </lineage>
</organism>
<keyword evidence="2" id="KW-1185">Reference proteome</keyword>
<dbReference type="Proteomes" id="UP001454036">
    <property type="component" value="Unassembled WGS sequence"/>
</dbReference>
<dbReference type="EMBL" id="BAABME010007415">
    <property type="protein sequence ID" value="GAA0170821.1"/>
    <property type="molecule type" value="Genomic_DNA"/>
</dbReference>
<dbReference type="AlphaFoldDB" id="A0AAV3R667"/>
<reference evidence="1 2" key="1">
    <citation type="submission" date="2024-01" db="EMBL/GenBank/DDBJ databases">
        <title>The complete chloroplast genome sequence of Lithospermum erythrorhizon: insights into the phylogenetic relationship among Boraginaceae species and the maternal lineages of purple gromwells.</title>
        <authorList>
            <person name="Okada T."/>
            <person name="Watanabe K."/>
        </authorList>
    </citation>
    <scope>NUCLEOTIDE SEQUENCE [LARGE SCALE GENOMIC DNA]</scope>
</reference>
<gene>
    <name evidence="1" type="ORF">LIER_25002</name>
</gene>
<evidence type="ECO:0000313" key="1">
    <source>
        <dbReference type="EMBL" id="GAA0170821.1"/>
    </source>
</evidence>
<sequence length="85" mass="9568">MKFSFLPPKIVEGKPVVKYQSSDVMIGINRWKSVAIGYFQGINPSFGAIEHFAKIDGRSLDLRNVSSCHLEFSCSNSRVMKVEML</sequence>
<evidence type="ECO:0000313" key="2">
    <source>
        <dbReference type="Proteomes" id="UP001454036"/>
    </source>
</evidence>
<accession>A0AAV3R667</accession>
<proteinExistence type="predicted"/>
<name>A0AAV3R667_LITER</name>